<proteinExistence type="predicted"/>
<reference evidence="3" key="1">
    <citation type="submission" date="2016-10" db="EMBL/GenBank/DDBJ databases">
        <authorList>
            <person name="Varghese N."/>
            <person name="Submissions S."/>
        </authorList>
    </citation>
    <scope>NUCLEOTIDE SEQUENCE [LARGE SCALE GENOMIC DNA]</scope>
    <source>
        <strain evidence="3">8N4</strain>
    </source>
</reference>
<dbReference type="Pfam" id="PF07233">
    <property type="entry name" value="DUF1425"/>
    <property type="match status" value="1"/>
</dbReference>
<keyword evidence="1" id="KW-0732">Signal</keyword>
<dbReference type="STRING" id="988801.SAMN05216522_112101"/>
<accession>A0A1H9LUV4</accession>
<protein>
    <submittedName>
        <fullName evidence="2">Uncharacterized conserved protein YcfL</fullName>
    </submittedName>
</protein>
<dbReference type="EMBL" id="FOGC01000012">
    <property type="protein sequence ID" value="SER15231.1"/>
    <property type="molecule type" value="Genomic_DNA"/>
</dbReference>
<dbReference type="Gene3D" id="2.60.40.3230">
    <property type="match status" value="1"/>
</dbReference>
<sequence length="121" mass="13224">MRFLCLLVLSIVGAVGCSSKPPAITISQPLVMGSEVLSAGITADAPVINSDQAPAATTRVYNDRDVPVTIHYHYYWYDEQGLDIPHDAKQQFMRVPAHSSTELFSSSGSVNARQVRIYISL</sequence>
<name>A0A1H9LUV4_9GAMM</name>
<feature type="signal peptide" evidence="1">
    <location>
        <begin position="1"/>
        <end position="19"/>
    </location>
</feature>
<evidence type="ECO:0000313" key="3">
    <source>
        <dbReference type="Proteomes" id="UP000242515"/>
    </source>
</evidence>
<dbReference type="CDD" id="cd09030">
    <property type="entry name" value="DUF1425"/>
    <property type="match status" value="1"/>
</dbReference>
<feature type="chain" id="PRO_5017175936" evidence="1">
    <location>
        <begin position="20"/>
        <end position="121"/>
    </location>
</feature>
<organism evidence="2 3">
    <name type="scientific">Rosenbergiella nectarea</name>
    <dbReference type="NCBI Taxonomy" id="988801"/>
    <lineage>
        <taxon>Bacteria</taxon>
        <taxon>Pseudomonadati</taxon>
        <taxon>Pseudomonadota</taxon>
        <taxon>Gammaproteobacteria</taxon>
        <taxon>Enterobacterales</taxon>
        <taxon>Erwiniaceae</taxon>
        <taxon>Rosenbergiella</taxon>
    </lineage>
</organism>
<dbReference type="PROSITE" id="PS51257">
    <property type="entry name" value="PROKAR_LIPOPROTEIN"/>
    <property type="match status" value="1"/>
</dbReference>
<gene>
    <name evidence="2" type="ORF">SAMN05216522_112101</name>
</gene>
<dbReference type="Proteomes" id="UP000242515">
    <property type="component" value="Unassembled WGS sequence"/>
</dbReference>
<dbReference type="AlphaFoldDB" id="A0A1H9LUV4"/>
<dbReference type="InterPro" id="IPR038483">
    <property type="entry name" value="YcfL-like_sf"/>
</dbReference>
<dbReference type="InterPro" id="IPR010824">
    <property type="entry name" value="DUF1425"/>
</dbReference>
<dbReference type="RefSeq" id="WP_092677785.1">
    <property type="nucleotide sequence ID" value="NZ_FOGC01000012.1"/>
</dbReference>
<evidence type="ECO:0000313" key="2">
    <source>
        <dbReference type="EMBL" id="SER15231.1"/>
    </source>
</evidence>
<dbReference type="OrthoDB" id="5616034at2"/>
<keyword evidence="3" id="KW-1185">Reference proteome</keyword>
<evidence type="ECO:0000256" key="1">
    <source>
        <dbReference type="SAM" id="SignalP"/>
    </source>
</evidence>